<protein>
    <submittedName>
        <fullName evidence="1">GNAT family N-acetyltransferase</fullName>
    </submittedName>
</protein>
<name>A0AAW4FLF6_9HYPH</name>
<accession>A0AAW4FLF6</accession>
<dbReference type="RefSeq" id="WP_057211301.1">
    <property type="nucleotide sequence ID" value="NZ_CP083371.1"/>
</dbReference>
<proteinExistence type="predicted"/>
<gene>
    <name evidence="1" type="ORF">GFB56_13980</name>
</gene>
<dbReference type="AlphaFoldDB" id="A0AAW4FLF6"/>
<dbReference type="Proteomes" id="UP000744980">
    <property type="component" value="Unassembled WGS sequence"/>
</dbReference>
<keyword evidence="2" id="KW-1185">Reference proteome</keyword>
<comment type="caution">
    <text evidence="1">The sequence shown here is derived from an EMBL/GenBank/DDBJ whole genome shotgun (WGS) entry which is preliminary data.</text>
</comment>
<sequence length="379" mass="41723">MKAELRELETATAIGHRMQHPGRVRPMELGDIPAVSSLFSKIFRKRDIEPSGDLRQYLEAVFFGSPLYSPEHGSIVYDDGTIASAILALPMEFSIHGRHTVGKLLCAFMSDGKAGAVGAACLARTMRSARQDMCFSDNSSPVSADHWVAGGGVVLPIQSLEWQRSFRPATSSAIRASRQFPALGSKLVLGVLGAFDRVLRWRRPSVKPTPASGCMTKVIGAGEFLGCARPMMERFSVRPVWSTEEFDWLVAIAGKNQGLGEVHFRQVTADGRAIGVFLFLGRANRTATVLNVLCQPGREFEVTAEMFACLDREGYAQATGAAQPFLMNAISRQRWLTFRHRGYFCMVTRHGDLKDAALRNDLYIGGLASESWSRLLTDF</sequence>
<reference evidence="1 2" key="1">
    <citation type="submission" date="2020-01" db="EMBL/GenBank/DDBJ databases">
        <title>Draft genome assembly of Ensifer adhaerens T173.</title>
        <authorList>
            <person name="Craig J.E."/>
            <person name="Stinchcombe J.R."/>
        </authorList>
    </citation>
    <scope>NUCLEOTIDE SEQUENCE [LARGE SCALE GENOMIC DNA]</scope>
    <source>
        <strain evidence="1 2">T173</strain>
    </source>
</reference>
<evidence type="ECO:0000313" key="1">
    <source>
        <dbReference type="EMBL" id="MBM3091921.1"/>
    </source>
</evidence>
<evidence type="ECO:0000313" key="2">
    <source>
        <dbReference type="Proteomes" id="UP000744980"/>
    </source>
</evidence>
<dbReference type="SUPFAM" id="SSF55729">
    <property type="entry name" value="Acyl-CoA N-acyltransferases (Nat)"/>
    <property type="match status" value="1"/>
</dbReference>
<dbReference type="InterPro" id="IPR016181">
    <property type="entry name" value="Acyl_CoA_acyltransferase"/>
</dbReference>
<organism evidence="1 2">
    <name type="scientific">Ensifer canadensis</name>
    <dbReference type="NCBI Taxonomy" id="555315"/>
    <lineage>
        <taxon>Bacteria</taxon>
        <taxon>Pseudomonadati</taxon>
        <taxon>Pseudomonadota</taxon>
        <taxon>Alphaproteobacteria</taxon>
        <taxon>Hyphomicrobiales</taxon>
        <taxon>Rhizobiaceae</taxon>
        <taxon>Sinorhizobium/Ensifer group</taxon>
        <taxon>Ensifer</taxon>
    </lineage>
</organism>
<dbReference type="EMBL" id="WXFA01000007">
    <property type="protein sequence ID" value="MBM3091921.1"/>
    <property type="molecule type" value="Genomic_DNA"/>
</dbReference>